<keyword evidence="14" id="KW-1185">Reference proteome</keyword>
<evidence type="ECO:0000313" key="15">
    <source>
        <dbReference type="Proteomes" id="UP000194977"/>
    </source>
</evidence>
<keyword evidence="4" id="KW-1003">Cell membrane</keyword>
<reference evidence="14 15" key="1">
    <citation type="submission" date="2017-03" db="EMBL/GenBank/DDBJ databases">
        <title>Comparative genomics of honeybee gut symbionts reveal geographically distinct and subgroup specific antibiotic resistance.</title>
        <authorList>
            <person name="Ludvigsen J."/>
            <person name="Porcellato D."/>
            <person name="Labee-Lund T.M."/>
            <person name="Amdam G.V."/>
            <person name="Rudi K."/>
        </authorList>
    </citation>
    <scope>NUCLEOTIDE SEQUENCE [LARGE SCALE GENOMIC DNA]</scope>
    <source>
        <strain evidence="12 15">A-7-12</strain>
        <strain evidence="13 14">A-9-12</strain>
    </source>
</reference>
<keyword evidence="7 10" id="KW-1133">Transmembrane helix</keyword>
<evidence type="ECO:0000256" key="1">
    <source>
        <dbReference type="ARBA" id="ARBA00002962"/>
    </source>
</evidence>
<evidence type="ECO:0000256" key="8">
    <source>
        <dbReference type="ARBA" id="ARBA00023136"/>
    </source>
</evidence>
<comment type="caution">
    <text evidence="12">The sequence shown here is derived from an EMBL/GenBank/DDBJ whole genome shotgun (WGS) entry which is preliminary data.</text>
</comment>
<dbReference type="Pfam" id="PF07219">
    <property type="entry name" value="HemY_N"/>
    <property type="match status" value="1"/>
</dbReference>
<evidence type="ECO:0000313" key="12">
    <source>
        <dbReference type="EMBL" id="OTQ00100.1"/>
    </source>
</evidence>
<name>A0A242NIW9_9GAMM</name>
<dbReference type="InterPro" id="IPR010817">
    <property type="entry name" value="HemY_N"/>
</dbReference>
<dbReference type="EMBL" id="NART01000019">
    <property type="protein sequence ID" value="OTQ10370.1"/>
    <property type="molecule type" value="Genomic_DNA"/>
</dbReference>
<dbReference type="GO" id="GO:0006779">
    <property type="term" value="P:porphyrin-containing compound biosynthetic process"/>
    <property type="evidence" value="ECO:0007669"/>
    <property type="project" value="UniProtKB-KW"/>
</dbReference>
<protein>
    <recommendedName>
        <fullName evidence="11">HemY N-terminal domain-containing protein</fullName>
    </recommendedName>
</protein>
<dbReference type="Proteomes" id="UP000194800">
    <property type="component" value="Unassembled WGS sequence"/>
</dbReference>
<evidence type="ECO:0000259" key="11">
    <source>
        <dbReference type="Pfam" id="PF07219"/>
    </source>
</evidence>
<organism evidence="12 15">
    <name type="scientific">Gilliamella apicola</name>
    <dbReference type="NCBI Taxonomy" id="1196095"/>
    <lineage>
        <taxon>Bacteria</taxon>
        <taxon>Pseudomonadati</taxon>
        <taxon>Pseudomonadota</taxon>
        <taxon>Gammaproteobacteria</taxon>
        <taxon>Orbales</taxon>
        <taxon>Orbaceae</taxon>
        <taxon>Gilliamella</taxon>
    </lineage>
</organism>
<dbReference type="InterPro" id="IPR005254">
    <property type="entry name" value="Heme_biosyn_assoc_TPR_pro"/>
</dbReference>
<evidence type="ECO:0000256" key="5">
    <source>
        <dbReference type="ARBA" id="ARBA00022519"/>
    </source>
</evidence>
<evidence type="ECO:0000256" key="10">
    <source>
        <dbReference type="SAM" id="Phobius"/>
    </source>
</evidence>
<dbReference type="OrthoDB" id="7067577at2"/>
<dbReference type="InterPro" id="IPR011990">
    <property type="entry name" value="TPR-like_helical_dom_sf"/>
</dbReference>
<evidence type="ECO:0000256" key="6">
    <source>
        <dbReference type="ARBA" id="ARBA00022692"/>
    </source>
</evidence>
<dbReference type="Gene3D" id="1.25.40.10">
    <property type="entry name" value="Tetratricopeptide repeat domain"/>
    <property type="match status" value="1"/>
</dbReference>
<feature type="domain" description="HemY N-terminal" evidence="11">
    <location>
        <begin position="27"/>
        <end position="128"/>
    </location>
</feature>
<dbReference type="EMBL" id="NARP01000011">
    <property type="protein sequence ID" value="OTQ00100.1"/>
    <property type="molecule type" value="Genomic_DNA"/>
</dbReference>
<dbReference type="SUPFAM" id="SSF48452">
    <property type="entry name" value="TPR-like"/>
    <property type="match status" value="1"/>
</dbReference>
<evidence type="ECO:0000256" key="9">
    <source>
        <dbReference type="ARBA" id="ARBA00023244"/>
    </source>
</evidence>
<evidence type="ECO:0000313" key="14">
    <source>
        <dbReference type="Proteomes" id="UP000194800"/>
    </source>
</evidence>
<dbReference type="AlphaFoldDB" id="A0A242NIW9"/>
<dbReference type="GO" id="GO:0042168">
    <property type="term" value="P:heme metabolic process"/>
    <property type="evidence" value="ECO:0007669"/>
    <property type="project" value="InterPro"/>
</dbReference>
<keyword evidence="8 10" id="KW-0472">Membrane</keyword>
<comment type="pathway">
    <text evidence="3">Porphyrin-containing compound metabolism; protoheme biosynthesis.</text>
</comment>
<evidence type="ECO:0000256" key="4">
    <source>
        <dbReference type="ARBA" id="ARBA00022475"/>
    </source>
</evidence>
<proteinExistence type="predicted"/>
<sequence length="300" mass="34168">MMLKILIIFLALVGGFFLGPLLQGHQGSAVFEVSNYKISMSFISFVILELLGLLCLYICYWLFEKIFNSKTMLGYWLRSKSPKKSAKRLEQAQLSLLEGDYKQASKFFMKSAKASTNTALSFLLAAQTQIDNDEVIPANQSLEQAAKHCQPNELFAYQLVQVRLQIKNREYDAARVTIENLLNEKPRNPEVLRLADQIYYDTQDYQAIIDLMPAMYKAGAFSESQLDQFKQVAYVSRIKQLSTDSDPLALIKWWNSQPKAIVNNVAYKKAMANYLNQLGQTAEADKILSSITKLELKERT</sequence>
<evidence type="ECO:0000256" key="2">
    <source>
        <dbReference type="ARBA" id="ARBA00004429"/>
    </source>
</evidence>
<dbReference type="UniPathway" id="UPA00252"/>
<dbReference type="NCBIfam" id="TIGR00540">
    <property type="entry name" value="TPR_hemY_coli"/>
    <property type="match status" value="1"/>
</dbReference>
<dbReference type="RefSeq" id="WP_086272099.1">
    <property type="nucleotide sequence ID" value="NZ_QGLQ01000010.1"/>
</dbReference>
<evidence type="ECO:0000256" key="3">
    <source>
        <dbReference type="ARBA" id="ARBA00004744"/>
    </source>
</evidence>
<dbReference type="GO" id="GO:0005886">
    <property type="term" value="C:plasma membrane"/>
    <property type="evidence" value="ECO:0007669"/>
    <property type="project" value="UniProtKB-SubCell"/>
</dbReference>
<keyword evidence="9" id="KW-0627">Porphyrin biosynthesis</keyword>
<dbReference type="Proteomes" id="UP000194977">
    <property type="component" value="Unassembled WGS sequence"/>
</dbReference>
<gene>
    <name evidence="13" type="ORF">B6C91_05865</name>
    <name evidence="12" type="ORF">B6D08_05275</name>
</gene>
<evidence type="ECO:0000256" key="7">
    <source>
        <dbReference type="ARBA" id="ARBA00022989"/>
    </source>
</evidence>
<feature type="transmembrane region" description="Helical" evidence="10">
    <location>
        <begin position="40"/>
        <end position="63"/>
    </location>
</feature>
<comment type="function">
    <text evidence="1">Involved in a late step of protoheme IX synthesis.</text>
</comment>
<comment type="subcellular location">
    <subcellularLocation>
        <location evidence="2">Cell inner membrane</location>
        <topology evidence="2">Multi-pass membrane protein</topology>
    </subcellularLocation>
</comment>
<keyword evidence="5" id="KW-0997">Cell inner membrane</keyword>
<keyword evidence="6 10" id="KW-0812">Transmembrane</keyword>
<evidence type="ECO:0000313" key="13">
    <source>
        <dbReference type="EMBL" id="OTQ10370.1"/>
    </source>
</evidence>
<accession>A0A242NIW9</accession>